<keyword evidence="1" id="KW-0472">Membrane</keyword>
<feature type="transmembrane region" description="Helical" evidence="1">
    <location>
        <begin position="92"/>
        <end position="115"/>
    </location>
</feature>
<comment type="caution">
    <text evidence="2">The sequence shown here is derived from an EMBL/GenBank/DDBJ whole genome shotgun (WGS) entry which is preliminary data.</text>
</comment>
<gene>
    <name evidence="2" type="ORF">HAQ05_20070</name>
</gene>
<protein>
    <recommendedName>
        <fullName evidence="4">Integral membrane protein</fullName>
    </recommendedName>
</protein>
<accession>A0ABR7Z6R4</accession>
<evidence type="ECO:0008006" key="4">
    <source>
        <dbReference type="Google" id="ProtNLM"/>
    </source>
</evidence>
<dbReference type="EMBL" id="JAAOCA010000027">
    <property type="protein sequence ID" value="MBD1600981.1"/>
    <property type="molecule type" value="Genomic_DNA"/>
</dbReference>
<keyword evidence="1" id="KW-0812">Transmembrane</keyword>
<evidence type="ECO:0000313" key="3">
    <source>
        <dbReference type="Proteomes" id="UP000805841"/>
    </source>
</evidence>
<evidence type="ECO:0000313" key="2">
    <source>
        <dbReference type="EMBL" id="MBD1600981.1"/>
    </source>
</evidence>
<organism evidence="2 3">
    <name type="scientific">Pseudomonas typographi</name>
    <dbReference type="NCBI Taxonomy" id="2715964"/>
    <lineage>
        <taxon>Bacteria</taxon>
        <taxon>Pseudomonadati</taxon>
        <taxon>Pseudomonadota</taxon>
        <taxon>Gammaproteobacteria</taxon>
        <taxon>Pseudomonadales</taxon>
        <taxon>Pseudomonadaceae</taxon>
        <taxon>Pseudomonas</taxon>
    </lineage>
</organism>
<reference evidence="2 3" key="1">
    <citation type="journal article" date="2020" name="Insects">
        <title>Bacteria Belonging to Pseudomonas typographi sp. nov. from the Bark Beetle Ips typographus Have Genomic Potential to Aid in the Host Ecology.</title>
        <authorList>
            <person name="Peral-Aranega E."/>
            <person name="Saati-Santamaria Z."/>
            <person name="Kolarik M."/>
            <person name="Rivas R."/>
            <person name="Garcia-Fraile P."/>
        </authorList>
    </citation>
    <scope>NUCLEOTIDE SEQUENCE [LARGE SCALE GENOMIC DNA]</scope>
    <source>
        <strain evidence="2 3">CA3A</strain>
    </source>
</reference>
<feature type="transmembrane region" description="Helical" evidence="1">
    <location>
        <begin position="153"/>
        <end position="174"/>
    </location>
</feature>
<proteinExistence type="predicted"/>
<keyword evidence="1" id="KW-1133">Transmembrane helix</keyword>
<feature type="transmembrane region" description="Helical" evidence="1">
    <location>
        <begin position="194"/>
        <end position="213"/>
    </location>
</feature>
<dbReference type="RefSeq" id="WP_190423775.1">
    <property type="nucleotide sequence ID" value="NZ_JAAOCA010000027.1"/>
</dbReference>
<name>A0ABR7Z6R4_9PSED</name>
<dbReference type="Proteomes" id="UP000805841">
    <property type="component" value="Unassembled WGS sequence"/>
</dbReference>
<evidence type="ECO:0000256" key="1">
    <source>
        <dbReference type="SAM" id="Phobius"/>
    </source>
</evidence>
<keyword evidence="3" id="KW-1185">Reference proteome</keyword>
<sequence length="222" mass="24905">MNPLTILQDALYFFRRHLLAIAQLCLPLVVLEALAEQLVARSTGPSGSPVFDILVGLLFYPLYTGALIYYLDARSNGDAPRPGHLWGMALRLWPKFALLAAISTLFIMLGMSLFVLPGLWVMTKLVFAEYLLVLRGLPPLAAIKQSFELSRGWFWQILVCILLVLVPLWIIDWASSEVYPADGNLLLSLLIDSLNSFLQLFTTVVLFRLFMLVSDPTLRPNP</sequence>
<feature type="transmembrane region" description="Helical" evidence="1">
    <location>
        <begin position="51"/>
        <end position="71"/>
    </location>
</feature>